<gene>
    <name evidence="1" type="ORF">TNIN_301211</name>
</gene>
<reference evidence="1" key="1">
    <citation type="submission" date="2020-08" db="EMBL/GenBank/DDBJ databases">
        <title>Multicomponent nature underlies the extraordinary mechanical properties of spider dragline silk.</title>
        <authorList>
            <person name="Kono N."/>
            <person name="Nakamura H."/>
            <person name="Mori M."/>
            <person name="Yoshida Y."/>
            <person name="Ohtoshi R."/>
            <person name="Malay A.D."/>
            <person name="Moran D.A.P."/>
            <person name="Tomita M."/>
            <person name="Numata K."/>
            <person name="Arakawa K."/>
        </authorList>
    </citation>
    <scope>NUCLEOTIDE SEQUENCE</scope>
</reference>
<evidence type="ECO:0000313" key="1">
    <source>
        <dbReference type="EMBL" id="GFY56044.1"/>
    </source>
</evidence>
<protein>
    <submittedName>
        <fullName evidence="1">Uncharacterized protein</fullName>
    </submittedName>
</protein>
<organism evidence="1 2">
    <name type="scientific">Trichonephila inaurata madagascariensis</name>
    <dbReference type="NCBI Taxonomy" id="2747483"/>
    <lineage>
        <taxon>Eukaryota</taxon>
        <taxon>Metazoa</taxon>
        <taxon>Ecdysozoa</taxon>
        <taxon>Arthropoda</taxon>
        <taxon>Chelicerata</taxon>
        <taxon>Arachnida</taxon>
        <taxon>Araneae</taxon>
        <taxon>Araneomorphae</taxon>
        <taxon>Entelegynae</taxon>
        <taxon>Araneoidea</taxon>
        <taxon>Nephilidae</taxon>
        <taxon>Trichonephila</taxon>
        <taxon>Trichonephila inaurata</taxon>
    </lineage>
</organism>
<dbReference type="Proteomes" id="UP000886998">
    <property type="component" value="Unassembled WGS sequence"/>
</dbReference>
<evidence type="ECO:0000313" key="2">
    <source>
        <dbReference type="Proteomes" id="UP000886998"/>
    </source>
</evidence>
<accession>A0A8X7C8M0</accession>
<name>A0A8X7C8M0_9ARAC</name>
<proteinExistence type="predicted"/>
<comment type="caution">
    <text evidence="1">The sequence shown here is derived from an EMBL/GenBank/DDBJ whole genome shotgun (WGS) entry which is preliminary data.</text>
</comment>
<sequence>MRRGVSSYAPRNYLDGITIRCAFRNMFVRFMKRELTQNIRKRDYTRNFPLPFSHISPAFSNGHFVVKGPPWLFHAATVPSEMGTN</sequence>
<dbReference type="EMBL" id="BMAV01010723">
    <property type="protein sequence ID" value="GFY56044.1"/>
    <property type="molecule type" value="Genomic_DNA"/>
</dbReference>
<dbReference type="AlphaFoldDB" id="A0A8X7C8M0"/>
<keyword evidence="2" id="KW-1185">Reference proteome</keyword>